<keyword evidence="1" id="KW-0812">Transmembrane</keyword>
<dbReference type="Pfam" id="PF11151">
    <property type="entry name" value="DUF2929"/>
    <property type="match status" value="1"/>
</dbReference>
<dbReference type="Proteomes" id="UP000246351">
    <property type="component" value="Unassembled WGS sequence"/>
</dbReference>
<dbReference type="InterPro" id="IPR021324">
    <property type="entry name" value="DUF2929"/>
</dbReference>
<organism evidence="2 3">
    <name type="scientific">Staphylococcus pseudintermedius</name>
    <dbReference type="NCBI Taxonomy" id="283734"/>
    <lineage>
        <taxon>Bacteria</taxon>
        <taxon>Bacillati</taxon>
        <taxon>Bacillota</taxon>
        <taxon>Bacilli</taxon>
        <taxon>Bacillales</taxon>
        <taxon>Staphylococcaceae</taxon>
        <taxon>Staphylococcus</taxon>
        <taxon>Staphylococcus intermedius group</taxon>
    </lineage>
</organism>
<gene>
    <name evidence="2" type="ORF">DD924_13950</name>
</gene>
<sequence>MKYFITLIWAILLVEMINFVLNSLSG</sequence>
<evidence type="ECO:0000313" key="3">
    <source>
        <dbReference type="Proteomes" id="UP000246351"/>
    </source>
</evidence>
<comment type="caution">
    <text evidence="2">The sequence shown here is derived from an EMBL/GenBank/DDBJ whole genome shotgun (WGS) entry which is preliminary data.</text>
</comment>
<dbReference type="EMBL" id="QEIV01001437">
    <property type="protein sequence ID" value="PWZ96410.1"/>
    <property type="molecule type" value="Genomic_DNA"/>
</dbReference>
<feature type="non-terminal residue" evidence="2">
    <location>
        <position position="26"/>
    </location>
</feature>
<keyword evidence="1" id="KW-1133">Transmembrane helix</keyword>
<proteinExistence type="predicted"/>
<name>A0A317Z591_STAPS</name>
<reference evidence="2 3" key="1">
    <citation type="journal article" date="2018" name="Vet. Microbiol.">
        <title>Clonal diversity and geographic distribution of methicillin-resistant Staphylococcus pseudintermedius from Australian animals: Discovery of novel sequence types.</title>
        <authorList>
            <person name="Worthing K.A."/>
            <person name="Abraham S."/>
            <person name="Coombs G.W."/>
            <person name="Pang S."/>
            <person name="Saputra S."/>
            <person name="Jordan D."/>
            <person name="Trott D.J."/>
            <person name="Norris J.M."/>
        </authorList>
    </citation>
    <scope>NUCLEOTIDE SEQUENCE [LARGE SCALE GENOMIC DNA]</scope>
    <source>
        <strain evidence="2 3">ST71 3</strain>
    </source>
</reference>
<keyword evidence="1" id="KW-0472">Membrane</keyword>
<evidence type="ECO:0000256" key="1">
    <source>
        <dbReference type="SAM" id="Phobius"/>
    </source>
</evidence>
<accession>A0A317Z591</accession>
<dbReference type="AlphaFoldDB" id="A0A317Z591"/>
<feature type="transmembrane region" description="Helical" evidence="1">
    <location>
        <begin position="6"/>
        <end position="24"/>
    </location>
</feature>
<evidence type="ECO:0000313" key="2">
    <source>
        <dbReference type="EMBL" id="PWZ96410.1"/>
    </source>
</evidence>
<protein>
    <submittedName>
        <fullName evidence="2">DUF2929 domain-containing protein</fullName>
    </submittedName>
</protein>